<dbReference type="InterPro" id="IPR033749">
    <property type="entry name" value="Polyprenyl_synt_CS"/>
</dbReference>
<evidence type="ECO:0000313" key="3">
    <source>
        <dbReference type="EMBL" id="QHT25238.1"/>
    </source>
</evidence>
<evidence type="ECO:0000256" key="1">
    <source>
        <dbReference type="ARBA" id="ARBA00022723"/>
    </source>
</evidence>
<proteinExistence type="predicted"/>
<name>A0A6C0E8U8_9ZZZZ</name>
<accession>A0A6C0E8U8</accession>
<dbReference type="PROSITE" id="PS00444">
    <property type="entry name" value="POLYPRENYL_SYNTHASE_2"/>
    <property type="match status" value="1"/>
</dbReference>
<dbReference type="AlphaFoldDB" id="A0A6C0E8U8"/>
<reference evidence="3" key="1">
    <citation type="journal article" date="2020" name="Nature">
        <title>Giant virus diversity and host interactions through global metagenomics.</title>
        <authorList>
            <person name="Schulz F."/>
            <person name="Roux S."/>
            <person name="Paez-Espino D."/>
            <person name="Jungbluth S."/>
            <person name="Walsh D.A."/>
            <person name="Denef V.J."/>
            <person name="McMahon K.D."/>
            <person name="Konstantinidis K.T."/>
            <person name="Eloe-Fadrosh E.A."/>
            <person name="Kyrpides N.C."/>
            <person name="Woyke T."/>
        </authorList>
    </citation>
    <scope>NUCLEOTIDE SEQUENCE</scope>
    <source>
        <strain evidence="3">GVMAG-M-3300023179-150</strain>
    </source>
</reference>
<dbReference type="GO" id="GO:0008299">
    <property type="term" value="P:isoprenoid biosynthetic process"/>
    <property type="evidence" value="ECO:0007669"/>
    <property type="project" value="InterPro"/>
</dbReference>
<evidence type="ECO:0000256" key="2">
    <source>
        <dbReference type="ARBA" id="ARBA00022842"/>
    </source>
</evidence>
<dbReference type="SUPFAM" id="SSF48576">
    <property type="entry name" value="Terpenoid synthases"/>
    <property type="match status" value="1"/>
</dbReference>
<protein>
    <recommendedName>
        <fullName evidence="4">Polyprenyl synthetase</fullName>
    </recommendedName>
</protein>
<dbReference type="EMBL" id="MN739760">
    <property type="protein sequence ID" value="QHT25238.1"/>
    <property type="molecule type" value="Genomic_DNA"/>
</dbReference>
<evidence type="ECO:0008006" key="4">
    <source>
        <dbReference type="Google" id="ProtNLM"/>
    </source>
</evidence>
<dbReference type="Gene3D" id="1.10.600.10">
    <property type="entry name" value="Farnesyl Diphosphate Synthase"/>
    <property type="match status" value="1"/>
</dbReference>
<dbReference type="PANTHER" id="PTHR12001">
    <property type="entry name" value="GERANYLGERANYL PYROPHOSPHATE SYNTHASE"/>
    <property type="match status" value="1"/>
</dbReference>
<dbReference type="PANTHER" id="PTHR12001:SF44">
    <property type="entry name" value="GERANYLGERANYL PYROPHOSPHATE SYNTHASE"/>
    <property type="match status" value="1"/>
</dbReference>
<keyword evidence="2" id="KW-0460">Magnesium</keyword>
<dbReference type="GO" id="GO:0004659">
    <property type="term" value="F:prenyltransferase activity"/>
    <property type="evidence" value="ECO:0007669"/>
    <property type="project" value="InterPro"/>
</dbReference>
<keyword evidence="1" id="KW-0479">Metal-binding</keyword>
<dbReference type="InterPro" id="IPR008949">
    <property type="entry name" value="Isoprenoid_synthase_dom_sf"/>
</dbReference>
<dbReference type="InterPro" id="IPR000092">
    <property type="entry name" value="Polyprenyl_synt"/>
</dbReference>
<dbReference type="GO" id="GO:0046872">
    <property type="term" value="F:metal ion binding"/>
    <property type="evidence" value="ECO:0007669"/>
    <property type="project" value="UniProtKB-KW"/>
</dbReference>
<sequence>MNEYREKFNQYLKKFFINHHKLGVYSEICSSGKRLRPILIFGIAKFLKNDWENTDLKDKIYKFALIVELIHNTSLIIDDLPSMDNDQYRRNNLTFHYKYGVKKAYLIVYNLLVIIKRMILELSDFKITPLSLQIEELINIEISNLIKGQSLDLDPTWKPLIGSRVLKIADYKTVSLFRLSIIGVFLLLRDNICVDAEYMTDNLLKIGEDLGMAFQLSDDYLDIGVDKEFNNYALETSPEKLKIKFDEYINDLEMRIKEIGMKEDFMSELILMLKKRLIKE</sequence>
<organism evidence="3">
    <name type="scientific">viral metagenome</name>
    <dbReference type="NCBI Taxonomy" id="1070528"/>
    <lineage>
        <taxon>unclassified sequences</taxon>
        <taxon>metagenomes</taxon>
        <taxon>organismal metagenomes</taxon>
    </lineage>
</organism>
<dbReference type="Pfam" id="PF00348">
    <property type="entry name" value="polyprenyl_synt"/>
    <property type="match status" value="1"/>
</dbReference>